<evidence type="ECO:0000313" key="1">
    <source>
        <dbReference type="EMBL" id="CAB4163295.1"/>
    </source>
</evidence>
<dbReference type="EMBL" id="LR796748">
    <property type="protein sequence ID" value="CAB4163295.1"/>
    <property type="molecule type" value="Genomic_DNA"/>
</dbReference>
<organism evidence="1">
    <name type="scientific">uncultured Caudovirales phage</name>
    <dbReference type="NCBI Taxonomy" id="2100421"/>
    <lineage>
        <taxon>Viruses</taxon>
        <taxon>Duplodnaviria</taxon>
        <taxon>Heunggongvirae</taxon>
        <taxon>Uroviricota</taxon>
        <taxon>Caudoviricetes</taxon>
        <taxon>Peduoviridae</taxon>
        <taxon>Maltschvirus</taxon>
        <taxon>Maltschvirus maltsch</taxon>
    </lineage>
</organism>
<sequence>MTVQEWEHLVDTLYEQCRNHLQLLGPVSRDDVDGYLSFYGVHDSIYVARRNNVITGISTTHPGVSDFNWKWRKQDGLWTIHMAWASEPEAVAEMFNQFFERKSPITQVWAWRHDHAIPVTPRKLERLLYGRR</sequence>
<protein>
    <submittedName>
        <fullName evidence="1">Uncharacterized protein</fullName>
    </submittedName>
</protein>
<accession>A0A6J5P279</accession>
<name>A0A6J5P279_9CAUD</name>
<reference evidence="1" key="1">
    <citation type="submission" date="2020-04" db="EMBL/GenBank/DDBJ databases">
        <authorList>
            <person name="Chiriac C."/>
            <person name="Salcher M."/>
            <person name="Ghai R."/>
            <person name="Kavagutti S V."/>
        </authorList>
    </citation>
    <scope>NUCLEOTIDE SEQUENCE</scope>
</reference>
<gene>
    <name evidence="1" type="ORF">UFOVP811_19</name>
</gene>
<proteinExistence type="predicted"/>